<accession>A0A5B9P1D8</accession>
<name>A0A5B9P1D8_9BACT</name>
<gene>
    <name evidence="2" type="ORF">MFFC18_01840</name>
</gene>
<dbReference type="STRING" id="980251.GCA_001642875_04646"/>
<dbReference type="OrthoDB" id="288124at2"/>
<evidence type="ECO:0000313" key="2">
    <source>
        <dbReference type="EMBL" id="QEG20337.1"/>
    </source>
</evidence>
<dbReference type="Proteomes" id="UP000322214">
    <property type="component" value="Chromosome"/>
</dbReference>
<dbReference type="SUPFAM" id="SSF53300">
    <property type="entry name" value="vWA-like"/>
    <property type="match status" value="1"/>
</dbReference>
<evidence type="ECO:0008006" key="4">
    <source>
        <dbReference type="Google" id="ProtNLM"/>
    </source>
</evidence>
<proteinExistence type="predicted"/>
<dbReference type="CDD" id="cd00198">
    <property type="entry name" value="vWFA"/>
    <property type="match status" value="1"/>
</dbReference>
<evidence type="ECO:0000256" key="1">
    <source>
        <dbReference type="SAM" id="MobiDB-lite"/>
    </source>
</evidence>
<dbReference type="AlphaFoldDB" id="A0A5B9P1D8"/>
<keyword evidence="3" id="KW-1185">Reference proteome</keyword>
<dbReference type="EMBL" id="CP042912">
    <property type="protein sequence ID" value="QEG20337.1"/>
    <property type="molecule type" value="Genomic_DNA"/>
</dbReference>
<protein>
    <recommendedName>
        <fullName evidence="4">VWFA domain-containing protein</fullName>
    </recommendedName>
</protein>
<evidence type="ECO:0000313" key="3">
    <source>
        <dbReference type="Proteomes" id="UP000322214"/>
    </source>
</evidence>
<feature type="region of interest" description="Disordered" evidence="1">
    <location>
        <begin position="23"/>
        <end position="49"/>
    </location>
</feature>
<dbReference type="Gene3D" id="3.40.50.410">
    <property type="entry name" value="von Willebrand factor, type A domain"/>
    <property type="match status" value="1"/>
</dbReference>
<dbReference type="InterPro" id="IPR036465">
    <property type="entry name" value="vWFA_dom_sf"/>
</dbReference>
<sequence length="382" mass="41067">MNQPGPGKLETIVPSLRKPTLIAPRANAPKPGSSNAAGTGFSISTDRSPLEPAGQAINISHDRELKAGAAVFSAQNLMAMLPGWSVSFAGHAVALVLLALIATSPLRDEAVLRLDGMMVDASQTPVIEDIFSELEVTDVNLLKVDVAALNSEASEDTAEIVHEDGFDVSLMEGMSDGIGLEAMAQTGLTPLPKKDDEGIEGKTNGGSTRFFGTEAIGTRFVFIIDASDSMNEGFRWMQACRELEKSIAKLGKDQQAMVLLYNFQTFPMFDTPPDELKMLPVTKEFKTSLSEWLRTQVPIGGTRPAHALSYSLTLKPDAIFLLSDGQLADNSIQVLAKQNKASRSAGIDKVPIHTVSLGPNELGAELMQFIAKHNDGKFTWVQ</sequence>
<dbReference type="RefSeq" id="WP_075082633.1">
    <property type="nucleotide sequence ID" value="NZ_CP042912.1"/>
</dbReference>
<feature type="compositionally biased region" description="Polar residues" evidence="1">
    <location>
        <begin position="32"/>
        <end position="47"/>
    </location>
</feature>
<organism evidence="2 3">
    <name type="scientific">Mariniblastus fucicola</name>
    <dbReference type="NCBI Taxonomy" id="980251"/>
    <lineage>
        <taxon>Bacteria</taxon>
        <taxon>Pseudomonadati</taxon>
        <taxon>Planctomycetota</taxon>
        <taxon>Planctomycetia</taxon>
        <taxon>Pirellulales</taxon>
        <taxon>Pirellulaceae</taxon>
        <taxon>Mariniblastus</taxon>
    </lineage>
</organism>
<reference evidence="2 3" key="1">
    <citation type="submission" date="2019-08" db="EMBL/GenBank/DDBJ databases">
        <title>Deep-cultivation of Planctomycetes and their phenomic and genomic characterization uncovers novel biology.</title>
        <authorList>
            <person name="Wiegand S."/>
            <person name="Jogler M."/>
            <person name="Boedeker C."/>
            <person name="Pinto D."/>
            <person name="Vollmers J."/>
            <person name="Rivas-Marin E."/>
            <person name="Kohn T."/>
            <person name="Peeters S.H."/>
            <person name="Heuer A."/>
            <person name="Rast P."/>
            <person name="Oberbeckmann S."/>
            <person name="Bunk B."/>
            <person name="Jeske O."/>
            <person name="Meyerdierks A."/>
            <person name="Storesund J.E."/>
            <person name="Kallscheuer N."/>
            <person name="Luecker S."/>
            <person name="Lage O.M."/>
            <person name="Pohl T."/>
            <person name="Merkel B.J."/>
            <person name="Hornburger P."/>
            <person name="Mueller R.-W."/>
            <person name="Bruemmer F."/>
            <person name="Labrenz M."/>
            <person name="Spormann A.M."/>
            <person name="Op den Camp H."/>
            <person name="Overmann J."/>
            <person name="Amann R."/>
            <person name="Jetten M.S.M."/>
            <person name="Mascher T."/>
            <person name="Medema M.H."/>
            <person name="Devos D.P."/>
            <person name="Kaster A.-K."/>
            <person name="Ovreas L."/>
            <person name="Rohde M."/>
            <person name="Galperin M.Y."/>
            <person name="Jogler C."/>
        </authorList>
    </citation>
    <scope>NUCLEOTIDE SEQUENCE [LARGE SCALE GENOMIC DNA]</scope>
    <source>
        <strain evidence="2 3">FC18</strain>
    </source>
</reference>
<dbReference type="KEGG" id="mff:MFFC18_01840"/>